<dbReference type="InterPro" id="IPR010978">
    <property type="entry name" value="tRNA-bd_arm"/>
</dbReference>
<dbReference type="InterPro" id="IPR014729">
    <property type="entry name" value="Rossmann-like_a/b/a_fold"/>
</dbReference>
<dbReference type="InterPro" id="IPR009080">
    <property type="entry name" value="tRNAsynth_Ia_anticodon-bd"/>
</dbReference>
<dbReference type="InterPro" id="IPR019499">
    <property type="entry name" value="Val-tRNA_synth_tRNA-bd"/>
</dbReference>
<gene>
    <name evidence="12" type="primary">valS</name>
    <name evidence="16" type="ORF">O2U02_03705</name>
    <name evidence="17" type="ORF">QFE45_05990</name>
</gene>
<evidence type="ECO:0000256" key="1">
    <source>
        <dbReference type="ARBA" id="ARBA00004496"/>
    </source>
</evidence>
<evidence type="ECO:0000256" key="6">
    <source>
        <dbReference type="ARBA" id="ARBA00022840"/>
    </source>
</evidence>
<evidence type="ECO:0000256" key="8">
    <source>
        <dbReference type="ARBA" id="ARBA00023054"/>
    </source>
</evidence>
<keyword evidence="3 12" id="KW-0963">Cytoplasm</keyword>
<dbReference type="InterPro" id="IPR002300">
    <property type="entry name" value="aa-tRNA-synth_Ia"/>
</dbReference>
<dbReference type="EC" id="6.1.1.9" evidence="12"/>
<evidence type="ECO:0000313" key="19">
    <source>
        <dbReference type="Proteomes" id="UP001231316"/>
    </source>
</evidence>
<keyword evidence="7 12" id="KW-0648">Protein biosynthesis</keyword>
<dbReference type="GeneID" id="89465811"/>
<evidence type="ECO:0000256" key="11">
    <source>
        <dbReference type="ARBA" id="ARBA00060830"/>
    </source>
</evidence>
<comment type="catalytic activity">
    <reaction evidence="10 12">
        <text>tRNA(Val) + L-valine + ATP = L-valyl-tRNA(Val) + AMP + diphosphate</text>
        <dbReference type="Rhea" id="RHEA:10704"/>
        <dbReference type="Rhea" id="RHEA-COMP:9672"/>
        <dbReference type="Rhea" id="RHEA-COMP:9708"/>
        <dbReference type="ChEBI" id="CHEBI:30616"/>
        <dbReference type="ChEBI" id="CHEBI:33019"/>
        <dbReference type="ChEBI" id="CHEBI:57762"/>
        <dbReference type="ChEBI" id="CHEBI:78442"/>
        <dbReference type="ChEBI" id="CHEBI:78537"/>
        <dbReference type="ChEBI" id="CHEBI:456215"/>
        <dbReference type="EC" id="6.1.1.9"/>
    </reaction>
</comment>
<dbReference type="InterPro" id="IPR002303">
    <property type="entry name" value="Valyl-tRNA_ligase"/>
</dbReference>
<comment type="similarity">
    <text evidence="11 12">Belongs to the class-I aminoacyl-tRNA synthetase family. ValS type 1 subfamily.</text>
</comment>
<dbReference type="HAMAP" id="MF_02004">
    <property type="entry name" value="Val_tRNA_synth_type1"/>
    <property type="match status" value="1"/>
</dbReference>
<organism evidence="17 19">
    <name type="scientific">Ligilactobacillus salivarius</name>
    <dbReference type="NCBI Taxonomy" id="1624"/>
    <lineage>
        <taxon>Bacteria</taxon>
        <taxon>Bacillati</taxon>
        <taxon>Bacillota</taxon>
        <taxon>Bacilli</taxon>
        <taxon>Lactobacillales</taxon>
        <taxon>Lactobacillaceae</taxon>
        <taxon>Ligilactobacillus</taxon>
    </lineage>
</organism>
<keyword evidence="4 12" id="KW-0436">Ligase</keyword>
<accession>A0AAQ3EX26</accession>
<evidence type="ECO:0000256" key="2">
    <source>
        <dbReference type="ARBA" id="ARBA00011245"/>
    </source>
</evidence>
<dbReference type="EMBL" id="CP114509">
    <property type="protein sequence ID" value="WHS18335.1"/>
    <property type="molecule type" value="Genomic_DNA"/>
</dbReference>
<feature type="short sequence motif" description="'KMSKS' region" evidence="12">
    <location>
        <begin position="529"/>
        <end position="533"/>
    </location>
</feature>
<dbReference type="FunFam" id="3.90.740.10:FF:000005">
    <property type="entry name" value="Valine--tRNA ligase, mitochondrial"/>
    <property type="match status" value="1"/>
</dbReference>
<proteinExistence type="inferred from homology"/>
<feature type="domain" description="Methionyl/Valyl/Leucyl/Isoleucyl-tRNA synthetase anticodon-binding" evidence="14">
    <location>
        <begin position="612"/>
        <end position="758"/>
    </location>
</feature>
<protein>
    <recommendedName>
        <fullName evidence="12">Valine--tRNA ligase</fullName>
        <ecNumber evidence="12">6.1.1.9</ecNumber>
    </recommendedName>
    <alternativeName>
        <fullName evidence="12">Valyl-tRNA synthetase</fullName>
        <shortName evidence="12">ValRS</shortName>
    </alternativeName>
</protein>
<dbReference type="Gene3D" id="1.10.287.380">
    <property type="entry name" value="Valyl-tRNA synthetase, C-terminal domain"/>
    <property type="match status" value="1"/>
</dbReference>
<feature type="coiled-coil region" evidence="12">
    <location>
        <begin position="816"/>
        <end position="885"/>
    </location>
</feature>
<dbReference type="PANTHER" id="PTHR11946:SF93">
    <property type="entry name" value="VALINE--TRNA LIGASE, CHLOROPLASTIC_MITOCHONDRIAL 2"/>
    <property type="match status" value="1"/>
</dbReference>
<feature type="domain" description="Aminoacyl-tRNA synthetase class Ia" evidence="13">
    <location>
        <begin position="20"/>
        <end position="569"/>
    </location>
</feature>
<evidence type="ECO:0000259" key="13">
    <source>
        <dbReference type="Pfam" id="PF00133"/>
    </source>
</evidence>
<comment type="subunit">
    <text evidence="2 12">Monomer.</text>
</comment>
<feature type="short sequence motif" description="'HIGH' region" evidence="12">
    <location>
        <begin position="48"/>
        <end position="58"/>
    </location>
</feature>
<feature type="domain" description="Valyl-tRNA synthetase tRNA-binding arm" evidence="15">
    <location>
        <begin position="818"/>
        <end position="883"/>
    </location>
</feature>
<name>A0AAQ3EX26_9LACO</name>
<dbReference type="EMBL" id="CP123971">
    <property type="protein sequence ID" value="WII27938.1"/>
    <property type="molecule type" value="Genomic_DNA"/>
</dbReference>
<dbReference type="AlphaFoldDB" id="A0AAQ3EX26"/>
<dbReference type="InterPro" id="IPR001412">
    <property type="entry name" value="aa-tRNA-synth_I_CS"/>
</dbReference>
<dbReference type="CDD" id="cd07962">
    <property type="entry name" value="Anticodon_Ia_Val"/>
    <property type="match status" value="1"/>
</dbReference>
<dbReference type="Pfam" id="PF00133">
    <property type="entry name" value="tRNA-synt_1"/>
    <property type="match status" value="1"/>
</dbReference>
<dbReference type="FunFam" id="1.10.287.380:FF:000001">
    <property type="entry name" value="Valine--tRNA ligase"/>
    <property type="match status" value="1"/>
</dbReference>
<dbReference type="Gene3D" id="3.40.50.620">
    <property type="entry name" value="HUPs"/>
    <property type="match status" value="2"/>
</dbReference>
<evidence type="ECO:0000256" key="3">
    <source>
        <dbReference type="ARBA" id="ARBA00022490"/>
    </source>
</evidence>
<dbReference type="PROSITE" id="PS00178">
    <property type="entry name" value="AA_TRNA_LIGASE_I"/>
    <property type="match status" value="1"/>
</dbReference>
<evidence type="ECO:0000313" key="18">
    <source>
        <dbReference type="Proteomes" id="UP001224533"/>
    </source>
</evidence>
<dbReference type="InterPro" id="IPR009008">
    <property type="entry name" value="Val/Leu/Ile-tRNA-synth_edit"/>
</dbReference>
<dbReference type="SUPFAM" id="SSF50677">
    <property type="entry name" value="ValRS/IleRS/LeuRS editing domain"/>
    <property type="match status" value="1"/>
</dbReference>
<keyword evidence="6 12" id="KW-0067">ATP-binding</keyword>
<dbReference type="SUPFAM" id="SSF47323">
    <property type="entry name" value="Anticodon-binding domain of a subclass of class I aminoacyl-tRNA synthetases"/>
    <property type="match status" value="1"/>
</dbReference>
<dbReference type="SUPFAM" id="SSF52374">
    <property type="entry name" value="Nucleotidylyl transferase"/>
    <property type="match status" value="1"/>
</dbReference>
<reference evidence="16 18" key="1">
    <citation type="submission" date="2022-12" db="EMBL/GenBank/DDBJ databases">
        <title>Assessment of beneficial effects and identification of host adaptation-associated genes of Ligilactobacillus salivarius isolated from Meles meles.</title>
        <authorList>
            <person name="Wang Y."/>
        </authorList>
    </citation>
    <scope>NUCLEOTIDE SEQUENCE [LARGE SCALE GENOMIC DNA]</scope>
    <source>
        <strain evidence="16 18">S35</strain>
    </source>
</reference>
<dbReference type="NCBIfam" id="NF004349">
    <property type="entry name" value="PRK05729.1"/>
    <property type="match status" value="1"/>
</dbReference>
<dbReference type="GO" id="GO:0005524">
    <property type="term" value="F:ATP binding"/>
    <property type="evidence" value="ECO:0007669"/>
    <property type="project" value="UniProtKB-UniRule"/>
</dbReference>
<sequence>MTKEVEMSTKYDPSQVEPGRYKEWIEKGLFKPNEDKEAKPYSIVIPPPNVTGKLHLGHAWDTTLQDMIIRQKRMQGFDTLWLPGMDHAGIATQAKVEARLAEDGISRYDLGREKFVEKVWEWKGEYADIIHQQWAKLGLSLDYDRERFTLDDGLSKAVRKVFVTLYKKGLIYRGEYIINWDPKARTALSDIEVIHKDDKGAFYHVKYPFADDTTFNGKNYIEIATTRPETMMGDVAVAVNPDDERYKDIVGKTLVLPLQGRHIPIIADQYVDPEFGTGMVKITPAHDPNDFEVGNRHNLERINTMNEDATMNANAGKYEGLDRFEARKAIVADLEEQGYMLKIEPIVHSVGHSERTGVQVESRLSTQWFVKMKPLAEAALKNQETDDRVDFVPPRFEHTFTQWMENVHDWVISRQLWWGHQIPAWYHKETGEIYVGEEAPEDIENWEQDSDVLDTWFSSALWPFSTMGWPDTESPDFKRYFPTNTLVTGYDIIFFWVSRMIFQSVEFTKRRPFKNVLIHGLIRDEQGRKMSKSLGNGIDPMDVIDKYGADALRWFLSNGSAPGQDVRFSYTKMDAAWNFINKIWNASRFVIMNLDSDVELSLPEASEWQLADKWILSRLNDTVRDVTRLFDSFEFGEAGRALYNFIWNDFCDWYIEMAKENLTGEDEKLKKNTQRILRYVLDQILRLMHPIMPFVTEKIWLSMPHDGASLVVAEYPVEHAEFDNQVAEKDMDNLIELIKAVRNSRSEVNAPMSSAIDILIKTKDDDTRKVFENNVDYINRFCHPKRLEIAADIEAPKLAMTSVITGAEVYLPLADLIDLNEEISRLQKEAKKLESEVTRGEKKLGNEKFVANAPEAVVAKEKEKLANYKQQLAATESRIEELKAEI</sequence>
<evidence type="ECO:0000313" key="17">
    <source>
        <dbReference type="EMBL" id="WII27938.1"/>
    </source>
</evidence>
<comment type="domain">
    <text evidence="12">ValRS has two distinct active sites: one for aminoacylation and one for editing. The misactivated threonine is translocated from the active site to the editing site.</text>
</comment>
<dbReference type="PRINTS" id="PR00986">
    <property type="entry name" value="TRNASYNTHVAL"/>
</dbReference>
<evidence type="ECO:0000259" key="14">
    <source>
        <dbReference type="Pfam" id="PF08264"/>
    </source>
</evidence>
<dbReference type="FunFam" id="1.10.730.10:FF:000014">
    <property type="entry name" value="Valine--tRNA ligase"/>
    <property type="match status" value="1"/>
</dbReference>
<keyword evidence="9 12" id="KW-0030">Aminoacyl-tRNA synthetase</keyword>
<dbReference type="InterPro" id="IPR013155">
    <property type="entry name" value="M/V/L/I-tRNA-synth_anticd-bd"/>
</dbReference>
<dbReference type="Proteomes" id="UP001231316">
    <property type="component" value="Chromosome"/>
</dbReference>
<comment type="subcellular location">
    <subcellularLocation>
        <location evidence="1 12">Cytoplasm</location>
    </subcellularLocation>
</comment>
<dbReference type="PANTHER" id="PTHR11946">
    <property type="entry name" value="VALYL-TRNA SYNTHETASES"/>
    <property type="match status" value="1"/>
</dbReference>
<dbReference type="NCBIfam" id="TIGR00422">
    <property type="entry name" value="valS"/>
    <property type="match status" value="1"/>
</dbReference>
<dbReference type="RefSeq" id="WP_087118329.1">
    <property type="nucleotide sequence ID" value="NZ_CP088970.1"/>
</dbReference>
<evidence type="ECO:0000256" key="10">
    <source>
        <dbReference type="ARBA" id="ARBA00047552"/>
    </source>
</evidence>
<comment type="function">
    <text evidence="12">Catalyzes the attachment of valine to tRNA(Val). As ValRS can inadvertently accommodate and process structurally similar amino acids such as threonine, to avoid such errors, it has a 'posttransfer' editing activity that hydrolyzes mischarged Thr-tRNA(Val) in a tRNA-dependent manner.</text>
</comment>
<dbReference type="FunFam" id="3.40.50.620:FF:000098">
    <property type="entry name" value="Valine--tRNA ligase"/>
    <property type="match status" value="1"/>
</dbReference>
<dbReference type="InterPro" id="IPR037118">
    <property type="entry name" value="Val-tRNA_synth_C_sf"/>
</dbReference>
<dbReference type="Pfam" id="PF08264">
    <property type="entry name" value="Anticodon_1"/>
    <property type="match status" value="1"/>
</dbReference>
<dbReference type="SUPFAM" id="SSF46589">
    <property type="entry name" value="tRNA-binding arm"/>
    <property type="match status" value="1"/>
</dbReference>
<dbReference type="GO" id="GO:0005829">
    <property type="term" value="C:cytosol"/>
    <property type="evidence" value="ECO:0007669"/>
    <property type="project" value="TreeGrafter"/>
</dbReference>
<comment type="domain">
    <text evidence="12">The C-terminal coiled-coil domain is crucial for aminoacylation activity.</text>
</comment>
<dbReference type="Proteomes" id="UP001224533">
    <property type="component" value="Chromosome"/>
</dbReference>
<evidence type="ECO:0000256" key="12">
    <source>
        <dbReference type="HAMAP-Rule" id="MF_02004"/>
    </source>
</evidence>
<keyword evidence="5 12" id="KW-0547">Nucleotide-binding</keyword>
<evidence type="ECO:0000256" key="7">
    <source>
        <dbReference type="ARBA" id="ARBA00022917"/>
    </source>
</evidence>
<dbReference type="GO" id="GO:0002161">
    <property type="term" value="F:aminoacyl-tRNA deacylase activity"/>
    <property type="evidence" value="ECO:0007669"/>
    <property type="project" value="InterPro"/>
</dbReference>
<evidence type="ECO:0000256" key="4">
    <source>
        <dbReference type="ARBA" id="ARBA00022598"/>
    </source>
</evidence>
<dbReference type="Pfam" id="PF10458">
    <property type="entry name" value="Val_tRNA-synt_C"/>
    <property type="match status" value="1"/>
</dbReference>
<evidence type="ECO:0000256" key="9">
    <source>
        <dbReference type="ARBA" id="ARBA00023146"/>
    </source>
</evidence>
<dbReference type="GO" id="GO:0006438">
    <property type="term" value="P:valyl-tRNA aminoacylation"/>
    <property type="evidence" value="ECO:0007669"/>
    <property type="project" value="UniProtKB-UniRule"/>
</dbReference>
<feature type="binding site" evidence="12">
    <location>
        <position position="532"/>
    </location>
    <ligand>
        <name>ATP</name>
        <dbReference type="ChEBI" id="CHEBI:30616"/>
    </ligand>
</feature>
<evidence type="ECO:0000259" key="15">
    <source>
        <dbReference type="Pfam" id="PF10458"/>
    </source>
</evidence>
<evidence type="ECO:0000256" key="5">
    <source>
        <dbReference type="ARBA" id="ARBA00022741"/>
    </source>
</evidence>
<evidence type="ECO:0000313" key="16">
    <source>
        <dbReference type="EMBL" id="WHS18335.1"/>
    </source>
</evidence>
<dbReference type="CDD" id="cd00817">
    <property type="entry name" value="ValRS_core"/>
    <property type="match status" value="1"/>
</dbReference>
<dbReference type="InterPro" id="IPR033705">
    <property type="entry name" value="Anticodon_Ia_Val"/>
</dbReference>
<keyword evidence="8 12" id="KW-0175">Coiled coil</keyword>
<dbReference type="Gene3D" id="1.10.730.10">
    <property type="entry name" value="Isoleucyl-tRNA Synthetase, Domain 1"/>
    <property type="match status" value="1"/>
</dbReference>
<dbReference type="GO" id="GO:0004832">
    <property type="term" value="F:valine-tRNA ligase activity"/>
    <property type="evidence" value="ECO:0007669"/>
    <property type="project" value="UniProtKB-UniRule"/>
</dbReference>
<dbReference type="FunFam" id="3.40.50.620:FF:000032">
    <property type="entry name" value="Valine--tRNA ligase"/>
    <property type="match status" value="1"/>
</dbReference>
<reference evidence="17" key="2">
    <citation type="submission" date="2023-04" db="EMBL/GenBank/DDBJ databases">
        <title>Four porcine-derived lactic acid bacteria strains analyses and their evaluation as potential probiotics based on genomics.</title>
        <authorList>
            <person name="Niu D."/>
        </authorList>
    </citation>
    <scope>NUCLEOTIDE SEQUENCE</scope>
    <source>
        <strain evidence="17">ZSA5</strain>
    </source>
</reference>
<dbReference type="Gene3D" id="3.90.740.10">
    <property type="entry name" value="Valyl/Leucyl/Isoleucyl-tRNA synthetase, editing domain"/>
    <property type="match status" value="2"/>
</dbReference>